<organism evidence="1 2">
    <name type="scientific">Sipha flava</name>
    <name type="common">yellow sugarcane aphid</name>
    <dbReference type="NCBI Taxonomy" id="143950"/>
    <lineage>
        <taxon>Eukaryota</taxon>
        <taxon>Metazoa</taxon>
        <taxon>Ecdysozoa</taxon>
        <taxon>Arthropoda</taxon>
        <taxon>Hexapoda</taxon>
        <taxon>Insecta</taxon>
        <taxon>Pterygota</taxon>
        <taxon>Neoptera</taxon>
        <taxon>Paraneoptera</taxon>
        <taxon>Hemiptera</taxon>
        <taxon>Sternorrhyncha</taxon>
        <taxon>Aphidomorpha</taxon>
        <taxon>Aphidoidea</taxon>
        <taxon>Aphididae</taxon>
        <taxon>Sipha</taxon>
    </lineage>
</organism>
<gene>
    <name evidence="2" type="primary">LOC112682531</name>
</gene>
<accession>A0A8B8FED6</accession>
<sequence>MLINALTMPTYLLTMKERRLQKRWIQRQRNQVMKQKPPNVIEIEKEFTGNQPKIKLNISYYVAGYLTLLYWKLEKDPEKLLGYEIDIDDVSLIKSVWKSNKPLIVVTHGWIDYYDESGVYSIKNRKYCDQ</sequence>
<name>A0A8B8FED6_9HEMI</name>
<dbReference type="AlphaFoldDB" id="A0A8B8FED6"/>
<evidence type="ECO:0000313" key="1">
    <source>
        <dbReference type="Proteomes" id="UP000694846"/>
    </source>
</evidence>
<proteinExistence type="predicted"/>
<keyword evidence="1" id="KW-1185">Reference proteome</keyword>
<reference evidence="2" key="1">
    <citation type="submission" date="2025-08" db="UniProtKB">
        <authorList>
            <consortium name="RefSeq"/>
        </authorList>
    </citation>
    <scope>IDENTIFICATION</scope>
    <source>
        <tissue evidence="2">Whole body</tissue>
    </source>
</reference>
<dbReference type="RefSeq" id="XP_025408946.1">
    <property type="nucleotide sequence ID" value="XM_025553161.1"/>
</dbReference>
<dbReference type="GeneID" id="112682531"/>
<evidence type="ECO:0000313" key="2">
    <source>
        <dbReference type="RefSeq" id="XP_025408946.1"/>
    </source>
</evidence>
<protein>
    <submittedName>
        <fullName evidence="2">Uncharacterized protein LOC112682531</fullName>
    </submittedName>
</protein>
<dbReference type="Proteomes" id="UP000694846">
    <property type="component" value="Unplaced"/>
</dbReference>